<evidence type="ECO:0000313" key="4">
    <source>
        <dbReference type="EMBL" id="CCB55580.1"/>
    </source>
</evidence>
<dbReference type="EMBL" id="FN595991">
    <property type="protein sequence ID" value="CCB55580.1"/>
    <property type="molecule type" value="Genomic_DNA"/>
</dbReference>
<dbReference type="InterPro" id="IPR040389">
    <property type="entry name" value="SMR"/>
</dbReference>
<dbReference type="PANTHER" id="PTHR33142:SF15">
    <property type="entry name" value="CYCLIN-DEPENDENT PROTEIN KINASE INHIBITOR SMR4"/>
    <property type="match status" value="1"/>
</dbReference>
<gene>
    <name evidence="4" type="ordered locus">VIT_08s0007g00580</name>
</gene>
<accession>F6HL93</accession>
<reference evidence="5" key="1">
    <citation type="journal article" date="2007" name="Nature">
        <title>The grapevine genome sequence suggests ancestral hexaploidization in major angiosperm phyla.</title>
        <authorList>
            <consortium name="The French-Italian Public Consortium for Grapevine Genome Characterization."/>
            <person name="Jaillon O."/>
            <person name="Aury J.-M."/>
            <person name="Noel B."/>
            <person name="Policriti A."/>
            <person name="Clepet C."/>
            <person name="Casagrande A."/>
            <person name="Choisne N."/>
            <person name="Aubourg S."/>
            <person name="Vitulo N."/>
            <person name="Jubin C."/>
            <person name="Vezzi A."/>
            <person name="Legeai F."/>
            <person name="Hugueney P."/>
            <person name="Dasilva C."/>
            <person name="Horner D."/>
            <person name="Mica E."/>
            <person name="Jublot D."/>
            <person name="Poulain J."/>
            <person name="Bruyere C."/>
            <person name="Billault A."/>
            <person name="Segurens B."/>
            <person name="Gouyvenoux M."/>
            <person name="Ugarte E."/>
            <person name="Cattonaro F."/>
            <person name="Anthouard V."/>
            <person name="Vico V."/>
            <person name="Del Fabbro C."/>
            <person name="Alaux M."/>
            <person name="Di Gaspero G."/>
            <person name="Dumas V."/>
            <person name="Felice N."/>
            <person name="Paillard S."/>
            <person name="Juman I."/>
            <person name="Moroldo M."/>
            <person name="Scalabrin S."/>
            <person name="Canaguier A."/>
            <person name="Le Clainche I."/>
            <person name="Malacrida G."/>
            <person name="Durand E."/>
            <person name="Pesole G."/>
            <person name="Laucou V."/>
            <person name="Chatelet P."/>
            <person name="Merdinoglu D."/>
            <person name="Delledonne M."/>
            <person name="Pezzotti M."/>
            <person name="Lecharny A."/>
            <person name="Scarpelli C."/>
            <person name="Artiguenave F."/>
            <person name="Pe M.E."/>
            <person name="Valle G."/>
            <person name="Morgante M."/>
            <person name="Caboche M."/>
            <person name="Adam-Blondon A.-F."/>
            <person name="Weissenbach J."/>
            <person name="Quetier F."/>
            <person name="Wincker P."/>
        </authorList>
    </citation>
    <scope>NUCLEOTIDE SEQUENCE [LARGE SCALE GENOMIC DNA]</scope>
    <source>
        <strain evidence="5">cv. Pinot noir / PN40024</strain>
    </source>
</reference>
<name>F6HL93_VITVI</name>
<feature type="region of interest" description="Disordered" evidence="3">
    <location>
        <begin position="12"/>
        <end position="48"/>
    </location>
</feature>
<dbReference type="HOGENOM" id="CLU_189464_0_0_1"/>
<dbReference type="OrthoDB" id="650965at2759"/>
<dbReference type="GO" id="GO:0005634">
    <property type="term" value="C:nucleus"/>
    <property type="evidence" value="ECO:0000318"/>
    <property type="project" value="GO_Central"/>
</dbReference>
<dbReference type="PANTHER" id="PTHR33142">
    <property type="entry name" value="CYCLIN-DEPENDENT PROTEIN KINASE INHIBITOR SMR13"/>
    <property type="match status" value="1"/>
</dbReference>
<dbReference type="InParanoid" id="F6HL93"/>
<dbReference type="GO" id="GO:0004860">
    <property type="term" value="F:protein kinase inhibitor activity"/>
    <property type="evidence" value="ECO:0007669"/>
    <property type="project" value="UniProtKB-KW"/>
</dbReference>
<keyword evidence="5" id="KW-1185">Reference proteome</keyword>
<protein>
    <submittedName>
        <fullName evidence="4">Uncharacterized protein</fullName>
    </submittedName>
</protein>
<evidence type="ECO:0000256" key="3">
    <source>
        <dbReference type="SAM" id="MobiDB-lite"/>
    </source>
</evidence>
<dbReference type="PaxDb" id="29760-VIT_08s0007g00580.t01"/>
<evidence type="ECO:0000256" key="1">
    <source>
        <dbReference type="ARBA" id="ARBA00023013"/>
    </source>
</evidence>
<proteinExistence type="predicted"/>
<evidence type="ECO:0000256" key="2">
    <source>
        <dbReference type="ARBA" id="ARBA00023306"/>
    </source>
</evidence>
<evidence type="ECO:0000313" key="5">
    <source>
        <dbReference type="Proteomes" id="UP000009183"/>
    </source>
</evidence>
<organism evidence="4 5">
    <name type="scientific">Vitis vinifera</name>
    <name type="common">Grape</name>
    <dbReference type="NCBI Taxonomy" id="29760"/>
    <lineage>
        <taxon>Eukaryota</taxon>
        <taxon>Viridiplantae</taxon>
        <taxon>Streptophyta</taxon>
        <taxon>Embryophyta</taxon>
        <taxon>Tracheophyta</taxon>
        <taxon>Spermatophyta</taxon>
        <taxon>Magnoliopsida</taxon>
        <taxon>eudicotyledons</taxon>
        <taxon>Gunneridae</taxon>
        <taxon>Pentapetalae</taxon>
        <taxon>rosids</taxon>
        <taxon>Vitales</taxon>
        <taxon>Vitaceae</taxon>
        <taxon>Viteae</taxon>
        <taxon>Vitis</taxon>
    </lineage>
</organism>
<sequence>MGAKAETLLVEKEECTTPKSSESRILPPTVCPPPPKKQRVASKRNLPKEYFRPPELESFFAMSTPSRKACA</sequence>
<keyword evidence="2" id="KW-0131">Cell cycle</keyword>
<dbReference type="AlphaFoldDB" id="F6HL93"/>
<dbReference type="Proteomes" id="UP000009183">
    <property type="component" value="Chromosome 8"/>
</dbReference>
<keyword evidence="1" id="KW-0649">Protein kinase inhibitor</keyword>
<dbReference type="GO" id="GO:0032875">
    <property type="term" value="P:regulation of DNA endoreduplication"/>
    <property type="evidence" value="ECO:0007669"/>
    <property type="project" value="InterPro"/>
</dbReference>